<accession>A0A8T2JPC7</accession>
<feature type="signal peptide" evidence="5">
    <location>
        <begin position="1"/>
        <end position="23"/>
    </location>
</feature>
<comment type="similarity">
    <text evidence="1">Belongs to the type II cytokine receptor family.</text>
</comment>
<dbReference type="Gene3D" id="2.60.40.10">
    <property type="entry name" value="Immunoglobulins"/>
    <property type="match status" value="1"/>
</dbReference>
<dbReference type="PANTHER" id="PTHR20859:SF86">
    <property type="entry name" value="INTERLEUKIN-20 RECEPTOR SUBUNIT ALPHA"/>
    <property type="match status" value="1"/>
</dbReference>
<dbReference type="CDD" id="cd00063">
    <property type="entry name" value="FN3"/>
    <property type="match status" value="1"/>
</dbReference>
<dbReference type="AlphaFoldDB" id="A0A8T2JPC7"/>
<dbReference type="InterPro" id="IPR003961">
    <property type="entry name" value="FN3_dom"/>
</dbReference>
<dbReference type="GO" id="GO:0004896">
    <property type="term" value="F:cytokine receptor activity"/>
    <property type="evidence" value="ECO:0007669"/>
    <property type="project" value="TreeGrafter"/>
</dbReference>
<reference evidence="7" key="1">
    <citation type="thesis" date="2020" institute="ProQuest LLC" country="789 East Eisenhower Parkway, Ann Arbor, MI, USA">
        <title>Comparative Genomics and Chromosome Evolution.</title>
        <authorList>
            <person name="Mudd A.B."/>
        </authorList>
    </citation>
    <scope>NUCLEOTIDE SEQUENCE</scope>
    <source>
        <strain evidence="7">Female2</strain>
        <tissue evidence="7">Blood</tissue>
    </source>
</reference>
<dbReference type="EMBL" id="JAACNH010000004">
    <property type="protein sequence ID" value="KAG8444441.1"/>
    <property type="molecule type" value="Genomic_DNA"/>
</dbReference>
<organism evidence="7 8">
    <name type="scientific">Hymenochirus boettgeri</name>
    <name type="common">Congo dwarf clawed frog</name>
    <dbReference type="NCBI Taxonomy" id="247094"/>
    <lineage>
        <taxon>Eukaryota</taxon>
        <taxon>Metazoa</taxon>
        <taxon>Chordata</taxon>
        <taxon>Craniata</taxon>
        <taxon>Vertebrata</taxon>
        <taxon>Euteleostomi</taxon>
        <taxon>Amphibia</taxon>
        <taxon>Batrachia</taxon>
        <taxon>Anura</taxon>
        <taxon>Pipoidea</taxon>
        <taxon>Pipidae</taxon>
        <taxon>Pipinae</taxon>
        <taxon>Hymenochirus</taxon>
    </lineage>
</organism>
<keyword evidence="3" id="KW-1015">Disulfide bond</keyword>
<evidence type="ECO:0000256" key="1">
    <source>
        <dbReference type="ARBA" id="ARBA00005399"/>
    </source>
</evidence>
<dbReference type="Proteomes" id="UP000812440">
    <property type="component" value="Chromosome 5"/>
</dbReference>
<dbReference type="Pfam" id="PF01108">
    <property type="entry name" value="Tissue_fac"/>
    <property type="match status" value="1"/>
</dbReference>
<feature type="domain" description="Fibronectin type-III" evidence="6">
    <location>
        <begin position="11"/>
        <end position="108"/>
    </location>
</feature>
<evidence type="ECO:0000313" key="8">
    <source>
        <dbReference type="Proteomes" id="UP000812440"/>
    </source>
</evidence>
<feature type="chain" id="PRO_5035759769" description="Fibronectin type-III domain-containing protein" evidence="5">
    <location>
        <begin position="24"/>
        <end position="129"/>
    </location>
</feature>
<dbReference type="InterPro" id="IPR050650">
    <property type="entry name" value="Type-II_Cytokine-TF_Rcpt"/>
</dbReference>
<keyword evidence="2 5" id="KW-0732">Signal</keyword>
<dbReference type="OrthoDB" id="9908819at2759"/>
<name>A0A8T2JPC7_9PIPI</name>
<comment type="caution">
    <text evidence="7">The sequence shown here is derived from an EMBL/GenBank/DDBJ whole genome shotgun (WGS) entry which is preliminary data.</text>
</comment>
<dbReference type="PANTHER" id="PTHR20859">
    <property type="entry name" value="INTERFERON/INTERLEUKIN RECEPTOR"/>
    <property type="match status" value="1"/>
</dbReference>
<protein>
    <recommendedName>
        <fullName evidence="6">Fibronectin type-III domain-containing protein</fullName>
    </recommendedName>
</protein>
<gene>
    <name evidence="7" type="ORF">GDO86_009572</name>
</gene>
<evidence type="ECO:0000256" key="2">
    <source>
        <dbReference type="ARBA" id="ARBA00022729"/>
    </source>
</evidence>
<dbReference type="SUPFAM" id="SSF49265">
    <property type="entry name" value="Fibronectin type III"/>
    <property type="match status" value="1"/>
</dbReference>
<keyword evidence="4" id="KW-0675">Receptor</keyword>
<evidence type="ECO:0000256" key="3">
    <source>
        <dbReference type="ARBA" id="ARBA00023157"/>
    </source>
</evidence>
<evidence type="ECO:0000256" key="4">
    <source>
        <dbReference type="ARBA" id="ARBA00023170"/>
    </source>
</evidence>
<sequence>MSSSSFSCCWCLLSIFLPHLLSAKPKCTLPCPQDVAIYSKNLHTFLKWSPPINVSKGLVYRCQYKVYGEEQWVNIQKCMKIKTNVCDLSNETINYKEFYFARVKVTHPGCSNYSRTERFSPKQSKSLCI</sequence>
<evidence type="ECO:0000256" key="5">
    <source>
        <dbReference type="SAM" id="SignalP"/>
    </source>
</evidence>
<dbReference type="GO" id="GO:0005886">
    <property type="term" value="C:plasma membrane"/>
    <property type="evidence" value="ECO:0007669"/>
    <property type="project" value="TreeGrafter"/>
</dbReference>
<dbReference type="InterPro" id="IPR013783">
    <property type="entry name" value="Ig-like_fold"/>
</dbReference>
<evidence type="ECO:0000313" key="7">
    <source>
        <dbReference type="EMBL" id="KAG8444441.1"/>
    </source>
</evidence>
<evidence type="ECO:0000259" key="6">
    <source>
        <dbReference type="Pfam" id="PF01108"/>
    </source>
</evidence>
<dbReference type="FunFam" id="2.60.40.10:FF:000348">
    <property type="entry name" value="Interleukin 20 receptor subunit alpha"/>
    <property type="match status" value="1"/>
</dbReference>
<keyword evidence="8" id="KW-1185">Reference proteome</keyword>
<proteinExistence type="inferred from homology"/>
<dbReference type="InterPro" id="IPR036116">
    <property type="entry name" value="FN3_sf"/>
</dbReference>